<accession>A0ABT5YQS7</accession>
<dbReference type="SUPFAM" id="SSF50118">
    <property type="entry name" value="Cell growth inhibitor/plasmid maintenance toxic component"/>
    <property type="match status" value="1"/>
</dbReference>
<proteinExistence type="predicted"/>
<protein>
    <submittedName>
        <fullName evidence="1">Type II toxin-antitoxin system PemK/MazF family toxin</fullName>
    </submittedName>
</protein>
<evidence type="ECO:0000313" key="2">
    <source>
        <dbReference type="Proteomes" id="UP001215503"/>
    </source>
</evidence>
<dbReference type="EMBL" id="JARHUD010000011">
    <property type="protein sequence ID" value="MDF2097325.1"/>
    <property type="molecule type" value="Genomic_DNA"/>
</dbReference>
<dbReference type="Pfam" id="PF02452">
    <property type="entry name" value="PemK_toxin"/>
    <property type="match status" value="1"/>
</dbReference>
<organism evidence="1 2">
    <name type="scientific">Aquibaculum arenosum</name>
    <dbReference type="NCBI Taxonomy" id="3032591"/>
    <lineage>
        <taxon>Bacteria</taxon>
        <taxon>Pseudomonadati</taxon>
        <taxon>Pseudomonadota</taxon>
        <taxon>Alphaproteobacteria</taxon>
        <taxon>Rhodospirillales</taxon>
        <taxon>Rhodovibrionaceae</taxon>
        <taxon>Aquibaculum</taxon>
    </lineage>
</organism>
<gene>
    <name evidence="1" type="ORF">P2G67_15195</name>
</gene>
<dbReference type="Gene3D" id="2.30.30.110">
    <property type="match status" value="1"/>
</dbReference>
<keyword evidence="2" id="KW-1185">Reference proteome</keyword>
<dbReference type="Proteomes" id="UP001215503">
    <property type="component" value="Unassembled WGS sequence"/>
</dbReference>
<dbReference type="InterPro" id="IPR003477">
    <property type="entry name" value="PemK-like"/>
</dbReference>
<comment type="caution">
    <text evidence="1">The sequence shown here is derived from an EMBL/GenBank/DDBJ whole genome shotgun (WGS) entry which is preliminary data.</text>
</comment>
<evidence type="ECO:0000313" key="1">
    <source>
        <dbReference type="EMBL" id="MDF2097325.1"/>
    </source>
</evidence>
<reference evidence="1 2" key="1">
    <citation type="submission" date="2023-03" db="EMBL/GenBank/DDBJ databases">
        <title>Fodinicurvata sp. CAU 1616 isolated from sea sendiment.</title>
        <authorList>
            <person name="Kim W."/>
        </authorList>
    </citation>
    <scope>NUCLEOTIDE SEQUENCE [LARGE SCALE GENOMIC DNA]</scope>
    <source>
        <strain evidence="1 2">CAU 1616</strain>
    </source>
</reference>
<dbReference type="InterPro" id="IPR011067">
    <property type="entry name" value="Plasmid_toxin/cell-grow_inhib"/>
</dbReference>
<sequence>MAIKYDVQAGTLLLCDYDLGGFKPPEMVKRRPVVVISPRLRHRSFLCTVVPLSTTAPAAPVRHQCRIVPDRPLPGRWSAPEFWAKADMLATVGFKRLDLFRTERDQLGKRKYIHPKLHPDDLQRVRACVLCALGLDHLNIHL</sequence>
<dbReference type="RefSeq" id="WP_275824107.1">
    <property type="nucleotide sequence ID" value="NZ_JARHUD010000011.1"/>
</dbReference>
<name>A0ABT5YQS7_9PROT</name>